<dbReference type="Gene3D" id="3.30.750.24">
    <property type="entry name" value="STAS domain"/>
    <property type="match status" value="1"/>
</dbReference>
<dbReference type="InterPro" id="IPR036513">
    <property type="entry name" value="STAS_dom_sf"/>
</dbReference>
<dbReference type="InterPro" id="IPR002645">
    <property type="entry name" value="STAS_dom"/>
</dbReference>
<dbReference type="InterPro" id="IPR051932">
    <property type="entry name" value="Bact_StressResp_Reg"/>
</dbReference>
<evidence type="ECO:0000313" key="4">
    <source>
        <dbReference type="Proteomes" id="UP000441585"/>
    </source>
</evidence>
<gene>
    <name evidence="3" type="ORF">GJU41_03660</name>
</gene>
<dbReference type="CDD" id="cd07041">
    <property type="entry name" value="STAS_RsbR_RsbS_like"/>
    <property type="match status" value="1"/>
</dbReference>
<sequence length="286" mass="33267">MSGEIRRRNILHRNQKFYNYLKQRAHHLTEEWYDSLDKSQTGGVYTSKDPEVIKALKAQNQEFHQRFIQVFAEEEKGFMELFEEWIEKIAKDGEHLSTPIQFIIKEFMRTRSQYLDEVSTFARLHPEDYSQEQYNAWKDIIVRAHDRVIYHFVEETQKTADRQLKAQQEMIYELSSPVIKLQDDTALLPLVGDIDTARAKMVLENTLKQCSEKRVSHLYIDLSGVVMIDTMVAHQIFQLIDALNLIGIKTTLSGIRPEIALTSMQLGLTFDNISIKSTLSQALAAR</sequence>
<keyword evidence="1" id="KW-0597">Phosphoprotein</keyword>
<proteinExistence type="predicted"/>
<dbReference type="PANTHER" id="PTHR33745">
    <property type="entry name" value="RSBT ANTAGONIST PROTEIN RSBS-RELATED"/>
    <property type="match status" value="1"/>
</dbReference>
<dbReference type="AlphaFoldDB" id="A0A6I2M4K1"/>
<name>A0A6I2M4K1_9BACI</name>
<dbReference type="PANTHER" id="PTHR33745:SF3">
    <property type="entry name" value="RSBT CO-ANTAGONIST PROTEIN RSBRC"/>
    <property type="match status" value="1"/>
</dbReference>
<reference evidence="3 4" key="1">
    <citation type="submission" date="2019-11" db="EMBL/GenBank/DDBJ databases">
        <title>Bacillus idriensis genome.</title>
        <authorList>
            <person name="Konopka E.N."/>
            <person name="Newman J.D."/>
        </authorList>
    </citation>
    <scope>NUCLEOTIDE SEQUENCE [LARGE SCALE GENOMIC DNA]</scope>
    <source>
        <strain evidence="3 4">DSM 19097</strain>
    </source>
</reference>
<evidence type="ECO:0000256" key="1">
    <source>
        <dbReference type="ARBA" id="ARBA00022553"/>
    </source>
</evidence>
<accession>A0A6I2M4K1</accession>
<evidence type="ECO:0000313" key="3">
    <source>
        <dbReference type="EMBL" id="MRX53055.1"/>
    </source>
</evidence>
<comment type="caution">
    <text evidence="3">The sequence shown here is derived from an EMBL/GenBank/DDBJ whole genome shotgun (WGS) entry which is preliminary data.</text>
</comment>
<feature type="domain" description="STAS" evidence="2">
    <location>
        <begin position="175"/>
        <end position="286"/>
    </location>
</feature>
<protein>
    <submittedName>
        <fullName evidence="3">STAS domain-containing protein</fullName>
    </submittedName>
</protein>
<organism evidence="3 4">
    <name type="scientific">Metabacillus idriensis</name>
    <dbReference type="NCBI Taxonomy" id="324768"/>
    <lineage>
        <taxon>Bacteria</taxon>
        <taxon>Bacillati</taxon>
        <taxon>Bacillota</taxon>
        <taxon>Bacilli</taxon>
        <taxon>Bacillales</taxon>
        <taxon>Bacillaceae</taxon>
        <taxon>Metabacillus</taxon>
    </lineage>
</organism>
<evidence type="ECO:0000259" key="2">
    <source>
        <dbReference type="PROSITE" id="PS50801"/>
    </source>
</evidence>
<dbReference type="SUPFAM" id="SSF52091">
    <property type="entry name" value="SpoIIaa-like"/>
    <property type="match status" value="1"/>
</dbReference>
<dbReference type="Pfam" id="PF01740">
    <property type="entry name" value="STAS"/>
    <property type="match status" value="1"/>
</dbReference>
<dbReference type="EMBL" id="WKKF01000001">
    <property type="protein sequence ID" value="MRX53055.1"/>
    <property type="molecule type" value="Genomic_DNA"/>
</dbReference>
<keyword evidence="4" id="KW-1185">Reference proteome</keyword>
<dbReference type="Proteomes" id="UP000441585">
    <property type="component" value="Unassembled WGS sequence"/>
</dbReference>
<dbReference type="PROSITE" id="PS50801">
    <property type="entry name" value="STAS"/>
    <property type="match status" value="1"/>
</dbReference>